<dbReference type="PATRIC" id="fig|1423773.3.peg.1195"/>
<feature type="region of interest" description="Disordered" evidence="1">
    <location>
        <begin position="294"/>
        <end position="318"/>
    </location>
</feature>
<dbReference type="Proteomes" id="UP000051162">
    <property type="component" value="Unassembled WGS sequence"/>
</dbReference>
<protein>
    <submittedName>
        <fullName evidence="2">Uncharacterized protein</fullName>
    </submittedName>
</protein>
<name>A0A0R1KGK9_9LACO</name>
<evidence type="ECO:0000313" key="3">
    <source>
        <dbReference type="Proteomes" id="UP000051162"/>
    </source>
</evidence>
<reference evidence="2 3" key="1">
    <citation type="journal article" date="2015" name="Genome Announc.">
        <title>Expanding the biotechnology potential of lactobacilli through comparative genomics of 213 strains and associated genera.</title>
        <authorList>
            <person name="Sun Z."/>
            <person name="Harris H.M."/>
            <person name="McCann A."/>
            <person name="Guo C."/>
            <person name="Argimon S."/>
            <person name="Zhang W."/>
            <person name="Yang X."/>
            <person name="Jeffery I.B."/>
            <person name="Cooney J.C."/>
            <person name="Kagawa T.F."/>
            <person name="Liu W."/>
            <person name="Song Y."/>
            <person name="Salvetti E."/>
            <person name="Wrobel A."/>
            <person name="Rasinkangas P."/>
            <person name="Parkhill J."/>
            <person name="Rea M.C."/>
            <person name="O'Sullivan O."/>
            <person name="Ritari J."/>
            <person name="Douillard F.P."/>
            <person name="Paul Ross R."/>
            <person name="Yang R."/>
            <person name="Briner A.E."/>
            <person name="Felis G.E."/>
            <person name="de Vos W.M."/>
            <person name="Barrangou R."/>
            <person name="Klaenhammer T.R."/>
            <person name="Caufield P.W."/>
            <person name="Cui Y."/>
            <person name="Zhang H."/>
            <person name="O'Toole P.W."/>
        </authorList>
    </citation>
    <scope>NUCLEOTIDE SEQUENCE [LARGE SCALE GENOMIC DNA]</scope>
    <source>
        <strain evidence="2 3">DSM 19117</strain>
    </source>
</reference>
<comment type="caution">
    <text evidence="2">The sequence shown here is derived from an EMBL/GenBank/DDBJ whole genome shotgun (WGS) entry which is preliminary data.</text>
</comment>
<evidence type="ECO:0000256" key="1">
    <source>
        <dbReference type="SAM" id="MobiDB-lite"/>
    </source>
</evidence>
<evidence type="ECO:0000313" key="2">
    <source>
        <dbReference type="EMBL" id="KRK78119.1"/>
    </source>
</evidence>
<dbReference type="EMBL" id="AZDT01000002">
    <property type="protein sequence ID" value="KRK78119.1"/>
    <property type="molecule type" value="Genomic_DNA"/>
</dbReference>
<proteinExistence type="predicted"/>
<feature type="compositionally biased region" description="Basic residues" evidence="1">
    <location>
        <begin position="302"/>
        <end position="318"/>
    </location>
</feature>
<sequence length="318" mass="36103">MTQTDATWTPWTPATFLTPTRLGRLSKNQQAHAETIITDFNDAYQQVAATDQTWTVTGLKAALTALPMLVDRPHNYFVAVVPVLSAYIQAQVPAEDWPALQAELVAARPQLVEKHTTQKVNQEQRAYEDVVAQVEGWVQAMAAQPQVQNLSAANQRAFGVIVHVTAELLLTGRHLQPAEWDAKALASVMFGPFTHLLDKDQREPHLYQLIPFALTTLFTYLKDQLKYAGELQDWVRTHHTALTTMYDPEMETFFEELTTAMQRAGIDTQDHAAVDQFTKAYLREHPERGQKLFATDQQLKAVGKRRGSRPAFRRKRRR</sequence>
<organism evidence="2 3">
    <name type="scientific">Levilactobacillus namurensis DSM 19117</name>
    <dbReference type="NCBI Taxonomy" id="1423773"/>
    <lineage>
        <taxon>Bacteria</taxon>
        <taxon>Bacillati</taxon>
        <taxon>Bacillota</taxon>
        <taxon>Bacilli</taxon>
        <taxon>Lactobacillales</taxon>
        <taxon>Lactobacillaceae</taxon>
        <taxon>Levilactobacillus</taxon>
    </lineage>
</organism>
<dbReference type="RefSeq" id="WP_056943454.1">
    <property type="nucleotide sequence ID" value="NZ_AZDT01000002.1"/>
</dbReference>
<dbReference type="OrthoDB" id="2315767at2"/>
<gene>
    <name evidence="2" type="ORF">FD30_GL001168</name>
</gene>
<dbReference type="AlphaFoldDB" id="A0A0R1KGK9"/>
<accession>A0A0R1KGK9</accession>
<dbReference type="GeneID" id="84782573"/>
<keyword evidence="3" id="KW-1185">Reference proteome</keyword>